<dbReference type="EMBL" id="FRAN01000009">
    <property type="protein sequence ID" value="SHL60281.1"/>
    <property type="molecule type" value="Genomic_DNA"/>
</dbReference>
<dbReference type="RefSeq" id="WP_007979264.1">
    <property type="nucleotide sequence ID" value="NZ_AEMG01000008.1"/>
</dbReference>
<sequence>MSEAIEQSNRNEDDNVVRLGPRSIAIPEEWDAVPFEEAIELNPRYDKPDNGPFNYLPMDAVDEDKQTIEYWTEREKDDCTTTWFKNGDTVYAKITPCTENGKIAFINGLETEVGSGSTEFLVFHPRKGVTDEQFVYYLSNLPEFRSVTISLMEGSTGRQRVPSDVFKGGLQIPLPSLPEQRRIADILSTVDERIQQTDVIIEKTNELLSGVQKDLFTTGYSDDREVGTRRLIEAPLDWDIAPLSEFTTDSAYGPRFSSDEYDENGALATLRTTDLNDDGGINHETMPLADLDPSDFEDHLLKKGDFIISRTGAYCGICTIWDDYEIPTVPGAYMIRFRLDDGLNPLFLREYVNSSVGSKKVDVLARGSSQKNLAGSDLLSMPIPVPSRTEQDRIVEVIQAVKKRIQNEREYKQKLQDLKRGLMQDLLTGKVRVNTDN</sequence>
<dbReference type="PANTHER" id="PTHR30408:SF12">
    <property type="entry name" value="TYPE I RESTRICTION ENZYME MJAVIII SPECIFICITY SUBUNIT"/>
    <property type="match status" value="1"/>
</dbReference>
<dbReference type="CDD" id="cd17517">
    <property type="entry name" value="RMtype1_S_EcoKI_StySPI-TRD2-CR2_like"/>
    <property type="match status" value="1"/>
</dbReference>
<reference evidence="5 7" key="1">
    <citation type="journal article" date="2014" name="ISME J.">
        <title>Trehalose/2-sulfotrehalose biosynthesis and glycine-betaine uptake are widely spread mechanisms for osmoadaptation in the Halobacteriales.</title>
        <authorList>
            <person name="Youssef N.H."/>
            <person name="Savage-Ashlock K.N."/>
            <person name="McCully A.L."/>
            <person name="Luedtke B."/>
            <person name="Shaw E.I."/>
            <person name="Hoff W.D."/>
            <person name="Elshahed M.S."/>
        </authorList>
    </citation>
    <scope>NUCLEOTIDE SEQUENCE [LARGE SCALE GENOMIC DNA]</scope>
    <source>
        <strain evidence="5 7">DX253</strain>
    </source>
</reference>
<dbReference type="AlphaFoldDB" id="E7QT49"/>
<evidence type="ECO:0000256" key="1">
    <source>
        <dbReference type="ARBA" id="ARBA00010923"/>
    </source>
</evidence>
<evidence type="ECO:0000313" key="7">
    <source>
        <dbReference type="Proteomes" id="UP000003751"/>
    </source>
</evidence>
<dbReference type="Pfam" id="PF01420">
    <property type="entry name" value="Methylase_S"/>
    <property type="match status" value="2"/>
</dbReference>
<evidence type="ECO:0000313" key="6">
    <source>
        <dbReference type="EMBL" id="SHL60281.1"/>
    </source>
</evidence>
<dbReference type="EMBL" id="AEMG01000008">
    <property type="protein sequence ID" value="EFW92330.1"/>
    <property type="molecule type" value="Genomic_DNA"/>
</dbReference>
<proteinExistence type="inferred from homology"/>
<dbReference type="SUPFAM" id="SSF116734">
    <property type="entry name" value="DNA methylase specificity domain"/>
    <property type="match status" value="2"/>
</dbReference>
<dbReference type="Gene3D" id="3.90.220.20">
    <property type="entry name" value="DNA methylase specificity domains"/>
    <property type="match status" value="2"/>
</dbReference>
<evidence type="ECO:0000256" key="2">
    <source>
        <dbReference type="ARBA" id="ARBA00022747"/>
    </source>
</evidence>
<dbReference type="PANTHER" id="PTHR30408">
    <property type="entry name" value="TYPE-1 RESTRICTION ENZYME ECOKI SPECIFICITY PROTEIN"/>
    <property type="match status" value="1"/>
</dbReference>
<gene>
    <name evidence="6" type="ORF">SAMN05444342_4224</name>
    <name evidence="5" type="ORF">ZOD2009_09745</name>
</gene>
<dbReference type="REBASE" id="692934">
    <property type="entry name" value="S.HpaD253ORF9740P"/>
</dbReference>
<evidence type="ECO:0000313" key="5">
    <source>
        <dbReference type="EMBL" id="EFW92330.1"/>
    </source>
</evidence>
<keyword evidence="8" id="KW-1185">Reference proteome</keyword>
<dbReference type="OrthoDB" id="84651at2157"/>
<evidence type="ECO:0000313" key="8">
    <source>
        <dbReference type="Proteomes" id="UP000184203"/>
    </source>
</evidence>
<dbReference type="PATRIC" id="fig|797209.4.peg.1925"/>
<comment type="similarity">
    <text evidence="1">Belongs to the type-I restriction system S methylase family.</text>
</comment>
<feature type="domain" description="Type I restriction modification DNA specificity" evidence="4">
    <location>
        <begin position="236"/>
        <end position="415"/>
    </location>
</feature>
<dbReference type="InterPro" id="IPR000055">
    <property type="entry name" value="Restrct_endonuc_typeI_TRD"/>
</dbReference>
<dbReference type="Proteomes" id="UP000184203">
    <property type="component" value="Unassembled WGS sequence"/>
</dbReference>
<dbReference type="STRING" id="797209.GCA_000376445_04364"/>
<protein>
    <submittedName>
        <fullName evidence="5">Restriction modification system DNA specificity domain protein</fullName>
    </submittedName>
    <submittedName>
        <fullName evidence="6">Type I restriction enzyme, S subunit</fullName>
    </submittedName>
</protein>
<keyword evidence="2" id="KW-0680">Restriction system</keyword>
<reference evidence="6" key="3">
    <citation type="submission" date="2016-11" db="EMBL/GenBank/DDBJ databases">
        <authorList>
            <person name="Jaros S."/>
            <person name="Januszkiewicz K."/>
            <person name="Wedrychowicz H."/>
        </authorList>
    </citation>
    <scope>NUCLEOTIDE SEQUENCE [LARGE SCALE GENOMIC DNA]</scope>
    <source>
        <strain evidence="6">DX253</strain>
    </source>
</reference>
<reference evidence="8" key="2">
    <citation type="submission" date="2016-11" db="EMBL/GenBank/DDBJ databases">
        <authorList>
            <person name="Varghese N."/>
            <person name="Submissions S."/>
        </authorList>
    </citation>
    <scope>NUCLEOTIDE SEQUENCE [LARGE SCALE GENOMIC DNA]</scope>
    <source>
        <strain evidence="8">DX253</strain>
    </source>
</reference>
<dbReference type="GO" id="GO:0003677">
    <property type="term" value="F:DNA binding"/>
    <property type="evidence" value="ECO:0007669"/>
    <property type="project" value="UniProtKB-KW"/>
</dbReference>
<feature type="domain" description="Type I restriction modification DNA specificity" evidence="4">
    <location>
        <begin position="64"/>
        <end position="196"/>
    </location>
</feature>
<accession>E7QT49</accession>
<evidence type="ECO:0000259" key="4">
    <source>
        <dbReference type="Pfam" id="PF01420"/>
    </source>
</evidence>
<name>E7QT49_HALPU</name>
<dbReference type="eggNOG" id="arCOG02628">
    <property type="taxonomic scope" value="Archaea"/>
</dbReference>
<dbReference type="CDD" id="cd17260">
    <property type="entry name" value="RMtype1_S_EcoEI-TRD1-CR1_like"/>
    <property type="match status" value="1"/>
</dbReference>
<dbReference type="InterPro" id="IPR044946">
    <property type="entry name" value="Restrct_endonuc_typeI_TRD_sf"/>
</dbReference>
<evidence type="ECO:0000256" key="3">
    <source>
        <dbReference type="ARBA" id="ARBA00023125"/>
    </source>
</evidence>
<keyword evidence="3" id="KW-0238">DNA-binding</keyword>
<dbReference type="InterPro" id="IPR052021">
    <property type="entry name" value="Type-I_RS_S_subunit"/>
</dbReference>
<dbReference type="GO" id="GO:0009307">
    <property type="term" value="P:DNA restriction-modification system"/>
    <property type="evidence" value="ECO:0007669"/>
    <property type="project" value="UniProtKB-KW"/>
</dbReference>
<dbReference type="Gene3D" id="1.10.287.1120">
    <property type="entry name" value="Bipartite methylase S protein"/>
    <property type="match status" value="1"/>
</dbReference>
<organism evidence="5 7">
    <name type="scientific">Haladaptatus paucihalophilus DX253</name>
    <dbReference type="NCBI Taxonomy" id="797209"/>
    <lineage>
        <taxon>Archaea</taxon>
        <taxon>Methanobacteriati</taxon>
        <taxon>Methanobacteriota</taxon>
        <taxon>Stenosarchaea group</taxon>
        <taxon>Halobacteria</taxon>
        <taxon>Halobacteriales</taxon>
        <taxon>Haladaptataceae</taxon>
        <taxon>Haladaptatus</taxon>
    </lineage>
</organism>
<dbReference type="Proteomes" id="UP000003751">
    <property type="component" value="Unassembled WGS sequence"/>
</dbReference>